<evidence type="ECO:0000256" key="1">
    <source>
        <dbReference type="SAM" id="Phobius"/>
    </source>
</evidence>
<evidence type="ECO:0000313" key="2">
    <source>
        <dbReference type="EMBL" id="MYL18831.1"/>
    </source>
</evidence>
<comment type="caution">
    <text evidence="2">The sequence shown here is derived from an EMBL/GenBank/DDBJ whole genome shotgun (WGS) entry which is preliminary data.</text>
</comment>
<protein>
    <submittedName>
        <fullName evidence="2">Uncharacterized protein</fullName>
    </submittedName>
</protein>
<keyword evidence="1" id="KW-0472">Membrane</keyword>
<evidence type="ECO:0000313" key="3">
    <source>
        <dbReference type="Proteomes" id="UP000460949"/>
    </source>
</evidence>
<dbReference type="Proteomes" id="UP000460949">
    <property type="component" value="Unassembled WGS sequence"/>
</dbReference>
<proteinExistence type="predicted"/>
<accession>A0A845DMJ2</accession>
<dbReference type="EMBL" id="WMET01000001">
    <property type="protein sequence ID" value="MYL18831.1"/>
    <property type="molecule type" value="Genomic_DNA"/>
</dbReference>
<feature type="transmembrane region" description="Helical" evidence="1">
    <location>
        <begin position="110"/>
        <end position="131"/>
    </location>
</feature>
<feature type="transmembrane region" description="Helical" evidence="1">
    <location>
        <begin position="78"/>
        <end position="98"/>
    </location>
</feature>
<gene>
    <name evidence="2" type="ORF">GLW04_02950</name>
</gene>
<keyword evidence="1" id="KW-1133">Transmembrane helix</keyword>
<name>A0A845DMJ2_9BACI</name>
<sequence>MTSVPIRWMLVFVLSLLVTLGIYYTMNFSYLDYSVTDKDQLVIHEGWKEPGPIMNSNVSGEEDGLSKLGTHMEAFNQWVLAAAVLLPVFIAAYAVLTSRKALGRHPRKKGLLWVTIVVHTAACVFFLIQWIRYADLINRTVHNVMFG</sequence>
<dbReference type="AlphaFoldDB" id="A0A845DMJ2"/>
<feature type="transmembrane region" description="Helical" evidence="1">
    <location>
        <begin position="7"/>
        <end position="26"/>
    </location>
</feature>
<reference evidence="2 3" key="1">
    <citation type="submission" date="2019-11" db="EMBL/GenBank/DDBJ databases">
        <title>Genome sequences of 17 halophilic strains isolated from different environments.</title>
        <authorList>
            <person name="Furrow R.E."/>
        </authorList>
    </citation>
    <scope>NUCLEOTIDE SEQUENCE [LARGE SCALE GENOMIC DNA]</scope>
    <source>
        <strain evidence="2 3">22511_23_Filter</strain>
    </source>
</reference>
<dbReference type="RefSeq" id="WP_160835272.1">
    <property type="nucleotide sequence ID" value="NZ_WMET01000001.1"/>
</dbReference>
<organism evidence="2 3">
    <name type="scientific">Halobacillus litoralis</name>
    <dbReference type="NCBI Taxonomy" id="45668"/>
    <lineage>
        <taxon>Bacteria</taxon>
        <taxon>Bacillati</taxon>
        <taxon>Bacillota</taxon>
        <taxon>Bacilli</taxon>
        <taxon>Bacillales</taxon>
        <taxon>Bacillaceae</taxon>
        <taxon>Halobacillus</taxon>
    </lineage>
</organism>
<keyword evidence="1" id="KW-0812">Transmembrane</keyword>